<name>D7T1M4_VITVI</name>
<dbReference type="EMBL" id="FN595504">
    <property type="protein sequence ID" value="CBI24404.3"/>
    <property type="molecule type" value="Genomic_DNA"/>
</dbReference>
<dbReference type="Proteomes" id="UP000009183">
    <property type="component" value="Chromosome 6"/>
</dbReference>
<dbReference type="InParanoid" id="D7T1M4"/>
<evidence type="ECO:0000313" key="2">
    <source>
        <dbReference type="Proteomes" id="UP000009183"/>
    </source>
</evidence>
<dbReference type="PaxDb" id="29760-VIT_06s0009g00950.t01"/>
<dbReference type="HOGENOM" id="CLU_2872233_0_0_1"/>
<keyword evidence="2" id="KW-1185">Reference proteome</keyword>
<sequence length="64" mass="6890">MRKIHPSLRNSNAFGLIPKGPNPIGILGVMITICCGMLTHTVIVDKAHVSPTIAFSEFISIPSF</sequence>
<proteinExistence type="predicted"/>
<gene>
    <name evidence="1" type="ordered locus">VIT_06s0009g00950</name>
</gene>
<evidence type="ECO:0000313" key="1">
    <source>
        <dbReference type="EMBL" id="CBI24404.3"/>
    </source>
</evidence>
<reference evidence="2" key="1">
    <citation type="journal article" date="2007" name="Nature">
        <title>The grapevine genome sequence suggests ancestral hexaploidization in major angiosperm phyla.</title>
        <authorList>
            <consortium name="The French-Italian Public Consortium for Grapevine Genome Characterization."/>
            <person name="Jaillon O."/>
            <person name="Aury J.-M."/>
            <person name="Noel B."/>
            <person name="Policriti A."/>
            <person name="Clepet C."/>
            <person name="Casagrande A."/>
            <person name="Choisne N."/>
            <person name="Aubourg S."/>
            <person name="Vitulo N."/>
            <person name="Jubin C."/>
            <person name="Vezzi A."/>
            <person name="Legeai F."/>
            <person name="Hugueney P."/>
            <person name="Dasilva C."/>
            <person name="Horner D."/>
            <person name="Mica E."/>
            <person name="Jublot D."/>
            <person name="Poulain J."/>
            <person name="Bruyere C."/>
            <person name="Billault A."/>
            <person name="Segurens B."/>
            <person name="Gouyvenoux M."/>
            <person name="Ugarte E."/>
            <person name="Cattonaro F."/>
            <person name="Anthouard V."/>
            <person name="Vico V."/>
            <person name="Del Fabbro C."/>
            <person name="Alaux M."/>
            <person name="Di Gaspero G."/>
            <person name="Dumas V."/>
            <person name="Felice N."/>
            <person name="Paillard S."/>
            <person name="Juman I."/>
            <person name="Moroldo M."/>
            <person name="Scalabrin S."/>
            <person name="Canaguier A."/>
            <person name="Le Clainche I."/>
            <person name="Malacrida G."/>
            <person name="Durand E."/>
            <person name="Pesole G."/>
            <person name="Laucou V."/>
            <person name="Chatelet P."/>
            <person name="Merdinoglu D."/>
            <person name="Delledonne M."/>
            <person name="Pezzotti M."/>
            <person name="Lecharny A."/>
            <person name="Scarpelli C."/>
            <person name="Artiguenave F."/>
            <person name="Pe M.E."/>
            <person name="Valle G."/>
            <person name="Morgante M."/>
            <person name="Caboche M."/>
            <person name="Adam-Blondon A.-F."/>
            <person name="Weissenbach J."/>
            <person name="Quetier F."/>
            <person name="Wincker P."/>
        </authorList>
    </citation>
    <scope>NUCLEOTIDE SEQUENCE [LARGE SCALE GENOMIC DNA]</scope>
    <source>
        <strain evidence="2">cv. Pinot noir / PN40024</strain>
    </source>
</reference>
<accession>D7T1M4</accession>
<dbReference type="AlphaFoldDB" id="D7T1M4"/>
<organism evidence="1 2">
    <name type="scientific">Vitis vinifera</name>
    <name type="common">Grape</name>
    <dbReference type="NCBI Taxonomy" id="29760"/>
    <lineage>
        <taxon>Eukaryota</taxon>
        <taxon>Viridiplantae</taxon>
        <taxon>Streptophyta</taxon>
        <taxon>Embryophyta</taxon>
        <taxon>Tracheophyta</taxon>
        <taxon>Spermatophyta</taxon>
        <taxon>Magnoliopsida</taxon>
        <taxon>eudicotyledons</taxon>
        <taxon>Gunneridae</taxon>
        <taxon>Pentapetalae</taxon>
        <taxon>rosids</taxon>
        <taxon>Vitales</taxon>
        <taxon>Vitaceae</taxon>
        <taxon>Viteae</taxon>
        <taxon>Vitis</taxon>
    </lineage>
</organism>
<protein>
    <submittedName>
        <fullName evidence="1">Uncharacterized protein</fullName>
    </submittedName>
</protein>